<feature type="domain" description="DUF4440" evidence="1">
    <location>
        <begin position="10"/>
        <end position="109"/>
    </location>
</feature>
<dbReference type="InterPro" id="IPR027843">
    <property type="entry name" value="DUF4440"/>
</dbReference>
<accession>A0A846TP14</accession>
<proteinExistence type="predicted"/>
<dbReference type="Pfam" id="PF14534">
    <property type="entry name" value="DUF4440"/>
    <property type="match status" value="1"/>
</dbReference>
<reference evidence="2 3" key="1">
    <citation type="submission" date="2020-02" db="EMBL/GenBank/DDBJ databases">
        <authorList>
            <person name="Sun Q."/>
        </authorList>
    </citation>
    <scope>NUCLEOTIDE SEQUENCE [LARGE SCALE GENOMIC DNA]</scope>
    <source>
        <strain evidence="2 3">YIM 13062</strain>
    </source>
</reference>
<comment type="caution">
    <text evidence="2">The sequence shown here is derived from an EMBL/GenBank/DDBJ whole genome shotgun (WGS) entry which is preliminary data.</text>
</comment>
<name>A0A846TP14_9MICC</name>
<organism evidence="2 3">
    <name type="scientific">Kocuria subflava</name>
    <dbReference type="NCBI Taxonomy" id="1736139"/>
    <lineage>
        <taxon>Bacteria</taxon>
        <taxon>Bacillati</taxon>
        <taxon>Actinomycetota</taxon>
        <taxon>Actinomycetes</taxon>
        <taxon>Micrococcales</taxon>
        <taxon>Micrococcaceae</taxon>
        <taxon>Kocuria</taxon>
    </lineage>
</organism>
<dbReference type="RefSeq" id="WP_119933153.1">
    <property type="nucleotide sequence ID" value="NZ_JAAVUN010000017.1"/>
</dbReference>
<keyword evidence="3" id="KW-1185">Reference proteome</keyword>
<gene>
    <name evidence="2" type="ORF">GTW58_09510</name>
</gene>
<sequence>MDKLTLATLVELEEKGWRSLCNGTGGSFYGDLMTEGALMVLVNGVVMNREAVVASLNDAPAWDRYEINDAQVVSVGVDSSAIVYRAVAHRGDEAPFEALMSSTYVLENGTPRLVLYQQTTTTH</sequence>
<dbReference type="Proteomes" id="UP000521379">
    <property type="component" value="Unassembled WGS sequence"/>
</dbReference>
<dbReference type="AlphaFoldDB" id="A0A846TP14"/>
<dbReference type="SUPFAM" id="SSF54427">
    <property type="entry name" value="NTF2-like"/>
    <property type="match status" value="1"/>
</dbReference>
<evidence type="ECO:0000259" key="1">
    <source>
        <dbReference type="Pfam" id="PF14534"/>
    </source>
</evidence>
<dbReference type="InterPro" id="IPR032710">
    <property type="entry name" value="NTF2-like_dom_sf"/>
</dbReference>
<evidence type="ECO:0000313" key="2">
    <source>
        <dbReference type="EMBL" id="NKE10163.1"/>
    </source>
</evidence>
<dbReference type="Gene3D" id="3.10.450.50">
    <property type="match status" value="1"/>
</dbReference>
<protein>
    <submittedName>
        <fullName evidence="2">DUF4440 domain-containing protein</fullName>
    </submittedName>
</protein>
<evidence type="ECO:0000313" key="3">
    <source>
        <dbReference type="Proteomes" id="UP000521379"/>
    </source>
</evidence>
<dbReference type="EMBL" id="JAAVUN010000017">
    <property type="protein sequence ID" value="NKE10163.1"/>
    <property type="molecule type" value="Genomic_DNA"/>
</dbReference>